<proteinExistence type="predicted"/>
<keyword evidence="2" id="KW-0812">Transmembrane</keyword>
<feature type="transmembrane region" description="Helical" evidence="2">
    <location>
        <begin position="86"/>
        <end position="106"/>
    </location>
</feature>
<feature type="transmembrane region" description="Helical" evidence="2">
    <location>
        <begin position="112"/>
        <end position="133"/>
    </location>
</feature>
<dbReference type="PANTHER" id="PTHR35864:SF1">
    <property type="entry name" value="ZINC METALLOPROTEASE YWHC-RELATED"/>
    <property type="match status" value="1"/>
</dbReference>
<keyword evidence="2" id="KW-1133">Transmembrane helix</keyword>
<dbReference type="PANTHER" id="PTHR35864">
    <property type="entry name" value="ZINC METALLOPROTEASE MJ0611-RELATED"/>
    <property type="match status" value="1"/>
</dbReference>
<dbReference type="EMBL" id="PSPG01000015">
    <property type="protein sequence ID" value="PXF20890.1"/>
    <property type="molecule type" value="Genomic_DNA"/>
</dbReference>
<dbReference type="Proteomes" id="UP000248161">
    <property type="component" value="Unassembled WGS sequence"/>
</dbReference>
<sequence>MTGERDPRAHWLDDDPFDKIGSPGSHSAARDDGNWRQPHIRVVHESGSGAPFVRIFGVEEQARPIPVHTGSIWHFSETEINHLSQATLAFTLALAFMFSGGIYGALINLDVFLVYGLLSLVTFTPGFLIHEIAHKVQARKYGCWAEFRASPRGLRFGVILAALLGVVFMAPGAVMVAGNTTKEQFGKIALAGPVSNVVLWCIGLLVAIATGGPGGIAGESYWVGRVVFYWMWANGILGALNMLPFGPLDGKKIKIWSESMFWLWLIIAVSMVWFNFTQLGALLG</sequence>
<name>A0A2V3HP41_9ARCH</name>
<dbReference type="InterPro" id="IPR052348">
    <property type="entry name" value="Metallopeptidase_M50B"/>
</dbReference>
<feature type="compositionally biased region" description="Basic and acidic residues" evidence="1">
    <location>
        <begin position="1"/>
        <end position="13"/>
    </location>
</feature>
<feature type="transmembrane region" description="Helical" evidence="2">
    <location>
        <begin position="261"/>
        <end position="283"/>
    </location>
</feature>
<evidence type="ECO:0000313" key="4">
    <source>
        <dbReference type="Proteomes" id="UP000248161"/>
    </source>
</evidence>
<reference evidence="3 4" key="1">
    <citation type="journal article" date="2015" name="Nat. Commun.">
        <title>Genomic and transcriptomic evidence for scavenging of diverse organic compounds by widespread deep-sea archaea.</title>
        <authorList>
            <person name="Li M."/>
            <person name="Baker B.J."/>
            <person name="Anantharaman K."/>
            <person name="Jain S."/>
            <person name="Breier J.A."/>
            <person name="Dick G.J."/>
        </authorList>
    </citation>
    <scope>NUCLEOTIDE SEQUENCE [LARGE SCALE GENOMIC DNA]</scope>
    <source>
        <strain evidence="3">Cayman_51_deep</strain>
    </source>
</reference>
<accession>A0A2V3HP41</accession>
<protein>
    <recommendedName>
        <fullName evidence="5">Metalloprotease</fullName>
    </recommendedName>
</protein>
<organism evidence="3 4">
    <name type="scientific">Candidatus Thalassarchaeum betae</name>
    <dbReference type="NCBI Taxonomy" id="2599289"/>
    <lineage>
        <taxon>Archaea</taxon>
        <taxon>Methanobacteriati</taxon>
        <taxon>Thermoplasmatota</taxon>
        <taxon>Candidatus Poseidoniia</taxon>
        <taxon>Candidatus Poseidoniales</taxon>
        <taxon>Candidatus Thalassarchaeaceae</taxon>
        <taxon>Candidatus Thalassarchaeum</taxon>
    </lineage>
</organism>
<evidence type="ECO:0008006" key="5">
    <source>
        <dbReference type="Google" id="ProtNLM"/>
    </source>
</evidence>
<keyword evidence="2" id="KW-0472">Membrane</keyword>
<feature type="transmembrane region" description="Helical" evidence="2">
    <location>
        <begin position="188"/>
        <end position="210"/>
    </location>
</feature>
<comment type="caution">
    <text evidence="3">The sequence shown here is derived from an EMBL/GenBank/DDBJ whole genome shotgun (WGS) entry which is preliminary data.</text>
</comment>
<evidence type="ECO:0000256" key="1">
    <source>
        <dbReference type="SAM" id="MobiDB-lite"/>
    </source>
</evidence>
<evidence type="ECO:0000256" key="2">
    <source>
        <dbReference type="SAM" id="Phobius"/>
    </source>
</evidence>
<feature type="transmembrane region" description="Helical" evidence="2">
    <location>
        <begin position="154"/>
        <end position="176"/>
    </location>
</feature>
<feature type="region of interest" description="Disordered" evidence="1">
    <location>
        <begin position="1"/>
        <end position="33"/>
    </location>
</feature>
<gene>
    <name evidence="3" type="ORF">CXX69_06320</name>
</gene>
<feature type="transmembrane region" description="Helical" evidence="2">
    <location>
        <begin position="222"/>
        <end position="241"/>
    </location>
</feature>
<evidence type="ECO:0000313" key="3">
    <source>
        <dbReference type="EMBL" id="PXF20890.1"/>
    </source>
</evidence>
<dbReference type="CDD" id="cd05709">
    <property type="entry name" value="S2P-M50"/>
    <property type="match status" value="1"/>
</dbReference>
<dbReference type="AlphaFoldDB" id="A0A2V3HP41"/>